<sequence length="579" mass="66912">MTSIHICAAKYGAEKHNRREKEMKHVHPEYSHLNKSWESPGFKSVADEIRKAKERYETTHFCRKAAINEDGKRIWMPDTSKHKKMPKNAHPIREGVAVITPNTTMEQMLEMARLIEERWGIRTIGIWAHLDEGHEHLVTDKDHRQGKYLDTPEGETIFIWNYHAHYLFDWTDHDTGQCINLNRHDMSELQDILANTFNMERGKKSDKKWRDAHAYKAEQEQHRAKEAAEYVEHKKAQAKQIVQDIMVGEQKLSKLQASIDELLSATNIQEEDMQAVPFAEMPFKMQGSDKPYTVKDLVDEALYRISKDLSKPIPMLGRDKWLKERNVYAKQVTTILQEQLNSVSRIHRKKINEMGKLMYFDAKKKAFQAVRMEQENEKLRQRISELDEKAVAREKARADAAERKAREQVTRAESKTQEQSARADWERLRADEAEKRLSMTDRFLHLPNVYEAYKQWTSLFDAIENAIKSFNAWAHNSASIFSDSDEQSIGQGIIAYCQLNNLDPYSEKDRQTAASGIAKEAESTVGHITQFMWDIAVTRIGQLASEMCLSRGSQSIGGSNGYADELTNWDGTKKRGLGR</sequence>
<evidence type="ECO:0000313" key="3">
    <source>
        <dbReference type="Proteomes" id="UP000787419"/>
    </source>
</evidence>
<evidence type="ECO:0000256" key="1">
    <source>
        <dbReference type="SAM" id="MobiDB-lite"/>
    </source>
</evidence>
<name>A0A9D6A7E6_9BACT</name>
<protein>
    <recommendedName>
        <fullName evidence="4">Recombinase</fullName>
    </recommendedName>
</protein>
<dbReference type="Proteomes" id="UP000787419">
    <property type="component" value="Unassembled WGS sequence"/>
</dbReference>
<feature type="region of interest" description="Disordered" evidence="1">
    <location>
        <begin position="401"/>
        <end position="422"/>
    </location>
</feature>
<comment type="caution">
    <text evidence="2">The sequence shown here is derived from an EMBL/GenBank/DDBJ whole genome shotgun (WGS) entry which is preliminary data.</text>
</comment>
<reference evidence="2" key="1">
    <citation type="submission" date="2020-04" db="EMBL/GenBank/DDBJ databases">
        <title>Deep metagenomics examines the oral microbiome during advanced dental caries in children, revealing novel taxa and co-occurrences with host molecules.</title>
        <authorList>
            <person name="Baker J.L."/>
            <person name="Morton J.T."/>
            <person name="Dinis M."/>
            <person name="Alvarez R."/>
            <person name="Tran N.C."/>
            <person name="Knight R."/>
            <person name="Edlund A."/>
        </authorList>
    </citation>
    <scope>NUCLEOTIDE SEQUENCE</scope>
    <source>
        <strain evidence="2">JCVI_32_bin.50</strain>
    </source>
</reference>
<accession>A0A9D6A7E6</accession>
<dbReference type="RefSeq" id="WP_278489646.1">
    <property type="nucleotide sequence ID" value="NZ_JABZTM010000033.1"/>
</dbReference>
<organism evidence="2 3">
    <name type="scientific">Prevotella nigrescens</name>
    <dbReference type="NCBI Taxonomy" id="28133"/>
    <lineage>
        <taxon>Bacteria</taxon>
        <taxon>Pseudomonadati</taxon>
        <taxon>Bacteroidota</taxon>
        <taxon>Bacteroidia</taxon>
        <taxon>Bacteroidales</taxon>
        <taxon>Prevotellaceae</taxon>
        <taxon>Prevotella</taxon>
    </lineage>
</organism>
<evidence type="ECO:0000313" key="2">
    <source>
        <dbReference type="EMBL" id="MBF1446583.1"/>
    </source>
</evidence>
<dbReference type="AlphaFoldDB" id="A0A9D6A7E6"/>
<evidence type="ECO:0008006" key="4">
    <source>
        <dbReference type="Google" id="ProtNLM"/>
    </source>
</evidence>
<dbReference type="EMBL" id="JABZTM010000033">
    <property type="protein sequence ID" value="MBF1446583.1"/>
    <property type="molecule type" value="Genomic_DNA"/>
</dbReference>
<gene>
    <name evidence="2" type="ORF">HXN55_04230</name>
</gene>
<proteinExistence type="predicted"/>